<reference evidence="2 3" key="1">
    <citation type="journal article" date="2017" name="Int. J. Parasitol.">
        <title>The genome of the protozoan parasite Cystoisospora suis and a reverse vaccinology approach to identify vaccine candidates.</title>
        <authorList>
            <person name="Palmieri N."/>
            <person name="Shrestha A."/>
            <person name="Ruttkowski B."/>
            <person name="Beck T."/>
            <person name="Vogl C."/>
            <person name="Tomley F."/>
            <person name="Blake D.P."/>
            <person name="Joachim A."/>
        </authorList>
    </citation>
    <scope>NUCLEOTIDE SEQUENCE [LARGE SCALE GENOMIC DNA]</scope>
    <source>
        <strain evidence="2 3">Wien I</strain>
    </source>
</reference>
<feature type="compositionally biased region" description="Acidic residues" evidence="1">
    <location>
        <begin position="20"/>
        <end position="32"/>
    </location>
</feature>
<feature type="compositionally biased region" description="Basic and acidic residues" evidence="1">
    <location>
        <begin position="125"/>
        <end position="138"/>
    </location>
</feature>
<feature type="region of interest" description="Disordered" evidence="1">
    <location>
        <begin position="418"/>
        <end position="438"/>
    </location>
</feature>
<keyword evidence="3" id="KW-1185">Reference proteome</keyword>
<name>A0A2C6JU05_9APIC</name>
<feature type="region of interest" description="Disordered" evidence="1">
    <location>
        <begin position="1"/>
        <end position="150"/>
    </location>
</feature>
<evidence type="ECO:0000313" key="2">
    <source>
        <dbReference type="EMBL" id="PHJ18581.1"/>
    </source>
</evidence>
<feature type="compositionally biased region" description="Basic and acidic residues" evidence="1">
    <location>
        <begin position="60"/>
        <end position="70"/>
    </location>
</feature>
<dbReference type="EMBL" id="MIGC01004046">
    <property type="protein sequence ID" value="PHJ18581.1"/>
    <property type="molecule type" value="Genomic_DNA"/>
</dbReference>
<proteinExistence type="predicted"/>
<dbReference type="GeneID" id="94430948"/>
<dbReference type="AlphaFoldDB" id="A0A2C6JU05"/>
<comment type="caution">
    <text evidence="2">The sequence shown here is derived from an EMBL/GenBank/DDBJ whole genome shotgun (WGS) entry which is preliminary data.</text>
</comment>
<feature type="region of interest" description="Disordered" evidence="1">
    <location>
        <begin position="443"/>
        <end position="462"/>
    </location>
</feature>
<dbReference type="RefSeq" id="XP_067920287.1">
    <property type="nucleotide sequence ID" value="XM_068067737.1"/>
</dbReference>
<feature type="compositionally biased region" description="Low complexity" evidence="1">
    <location>
        <begin position="272"/>
        <end position="282"/>
    </location>
</feature>
<feature type="region of interest" description="Disordered" evidence="1">
    <location>
        <begin position="299"/>
        <end position="339"/>
    </location>
</feature>
<evidence type="ECO:0000256" key="1">
    <source>
        <dbReference type="SAM" id="MobiDB-lite"/>
    </source>
</evidence>
<dbReference type="Proteomes" id="UP000221165">
    <property type="component" value="Unassembled WGS sequence"/>
</dbReference>
<feature type="region of interest" description="Disordered" evidence="1">
    <location>
        <begin position="232"/>
        <end position="282"/>
    </location>
</feature>
<organism evidence="2 3">
    <name type="scientific">Cystoisospora suis</name>
    <dbReference type="NCBI Taxonomy" id="483139"/>
    <lineage>
        <taxon>Eukaryota</taxon>
        <taxon>Sar</taxon>
        <taxon>Alveolata</taxon>
        <taxon>Apicomplexa</taxon>
        <taxon>Conoidasida</taxon>
        <taxon>Coccidia</taxon>
        <taxon>Eucoccidiorida</taxon>
        <taxon>Eimeriorina</taxon>
        <taxon>Sarcocystidae</taxon>
        <taxon>Cystoisospora</taxon>
    </lineage>
</organism>
<feature type="compositionally biased region" description="Basic and acidic residues" evidence="1">
    <location>
        <begin position="236"/>
        <end position="269"/>
    </location>
</feature>
<feature type="compositionally biased region" description="Low complexity" evidence="1">
    <location>
        <begin position="82"/>
        <end position="92"/>
    </location>
</feature>
<feature type="compositionally biased region" description="Polar residues" evidence="1">
    <location>
        <begin position="36"/>
        <end position="59"/>
    </location>
</feature>
<gene>
    <name evidence="2" type="ORF">CSUI_007592</name>
</gene>
<accession>A0A2C6JU05</accession>
<dbReference type="VEuPathDB" id="ToxoDB:CSUI_007592"/>
<feature type="compositionally biased region" description="Low complexity" evidence="1">
    <location>
        <begin position="421"/>
        <end position="438"/>
    </location>
</feature>
<evidence type="ECO:0000313" key="3">
    <source>
        <dbReference type="Proteomes" id="UP000221165"/>
    </source>
</evidence>
<sequence>MEAERQVTSLIRRRKTGGEGEGEDFMKDEDEEIKSVNPSSSSLLDTNHRTSSLSASQSYHSRDRKKECRHLYYPSSCGKDFSSSSSSSSSSSCRHEAPFMDSSASSCSPDVGISSCDGRSRRRGRERDLSPLREREARMTTGQGSVLRRQKSPLRRFAEEVEALKACGGVLSPIEEEHLLQEIDNFPHRYEEVLEILRLRKEESIKRNIKRKDRKSLLAYAAEEGASSSSLLKILRQGDSEEREEKREEKELEKEARYLHHSPIDDMKQRHPPSFFFSSSSPSSTPFLLGPVLKNKNSHTTTATTDSNTIYLPSSSSSLPSCSPSPSDNPPLSSSSSSLFPPVASSSSSVILPPNDLLTSPSLNFFSDSHHTGQWEKKKKKENFPTSSLQHKWLSSPAEILKNPYPLINAIRSVHQKEPPSHLLPSASRPSSSSLLPVSAQVRRLSSKKKKEEEDHDQASFQRDTIKAPCYVPLPLTKPFSCRYQTAKKKTSQAAI</sequence>
<protein>
    <submittedName>
        <fullName evidence="2">Uncharacterized protein</fullName>
    </submittedName>
</protein>
<feature type="compositionally biased region" description="Low complexity" evidence="1">
    <location>
        <begin position="312"/>
        <end position="339"/>
    </location>
</feature>